<dbReference type="RefSeq" id="WP_069829042.1">
    <property type="nucleotide sequence ID" value="NZ_MDJD01000007.1"/>
</dbReference>
<evidence type="ECO:0000313" key="3">
    <source>
        <dbReference type="Proteomes" id="UP000095713"/>
    </source>
</evidence>
<organism evidence="2 3">
    <name type="scientific">Flavivirga aquatica</name>
    <dbReference type="NCBI Taxonomy" id="1849968"/>
    <lineage>
        <taxon>Bacteria</taxon>
        <taxon>Pseudomonadati</taxon>
        <taxon>Bacteroidota</taxon>
        <taxon>Flavobacteriia</taxon>
        <taxon>Flavobacteriales</taxon>
        <taxon>Flavobacteriaceae</taxon>
        <taxon>Flavivirga</taxon>
    </lineage>
</organism>
<dbReference type="CDD" id="cd00332">
    <property type="entry name" value="PAL-HAL"/>
    <property type="match status" value="1"/>
</dbReference>
<dbReference type="InterPro" id="IPR001106">
    <property type="entry name" value="Aromatic_Lyase"/>
</dbReference>
<dbReference type="Proteomes" id="UP000095713">
    <property type="component" value="Unassembled WGS sequence"/>
</dbReference>
<keyword evidence="1 2" id="KW-0456">Lyase</keyword>
<dbReference type="EMBL" id="MDJD01000007">
    <property type="protein sequence ID" value="OEK09607.1"/>
    <property type="molecule type" value="Genomic_DNA"/>
</dbReference>
<dbReference type="Gene3D" id="1.10.275.10">
    <property type="entry name" value="Fumarase/aspartase (N-terminal domain)"/>
    <property type="match status" value="1"/>
</dbReference>
<dbReference type="AlphaFoldDB" id="A0A1E5TE35"/>
<dbReference type="InterPro" id="IPR024083">
    <property type="entry name" value="Fumarase/histidase_N"/>
</dbReference>
<dbReference type="SUPFAM" id="SSF48557">
    <property type="entry name" value="L-aspartase-like"/>
    <property type="match status" value="1"/>
</dbReference>
<dbReference type="Pfam" id="PF00221">
    <property type="entry name" value="Lyase_aromatic"/>
    <property type="match status" value="1"/>
</dbReference>
<dbReference type="OrthoDB" id="9806955at2"/>
<evidence type="ECO:0000256" key="1">
    <source>
        <dbReference type="ARBA" id="ARBA00023239"/>
    </source>
</evidence>
<dbReference type="FunFam" id="1.10.275.10:FF:000005">
    <property type="entry name" value="Histidine ammonia-lyase"/>
    <property type="match status" value="1"/>
</dbReference>
<name>A0A1E5TE35_9FLAO</name>
<sequence>MLKLNGTLGIEDFYKIIFKNNPIEIDKTVFETIENSFNFLKTFSENKTIYGVNTGFGPMAQYKIADTDRKKLQYNLIRSHASGTGNIIDPMYVKAAMLARLNTLSLGHSGVHKSVIELMSALINRDIIPLIYEHGGVGASGDLVQLAHLALVLIGEGEVFYKNELKPTKEVFEIENLKPITVALREGLALMNGTSVMTGIGIVNTINTRRLLNWVILCSSAINEIVQAYDDHLSFELNQSKKHKGQREVAKQMRTHLRDSKLTRKREEFLYNKNPEVTVFEEKVQEYYSLRCVPQVLGPVLDTLNNIENILIEEINSANDNPIVSVEKQHVYHGGNFHGDYVSLEMDKLKLVVTKMSMLAERQLNYLLNPSLNNILPAFVNLGTLGLNFGMQGVQFTATSTTAENQMLSNPMYVHSIPNNNDNQDIVSMGTNAALITKKVIENAFEVVAIEMITIVQAIEYLKTQDKISSKTKKMYDAIRHLVPIFTEDIVMYPYVNKVKDFIINHENNIV</sequence>
<keyword evidence="3" id="KW-1185">Reference proteome</keyword>
<dbReference type="STRING" id="1849968.A8C32_12965"/>
<evidence type="ECO:0000313" key="2">
    <source>
        <dbReference type="EMBL" id="OEK09607.1"/>
    </source>
</evidence>
<reference evidence="2 3" key="1">
    <citation type="submission" date="2016-05" db="EMBL/GenBank/DDBJ databases">
        <title>Draft Genome Sequence of Algibacter sp. Strain SK-16 Isolated from the Surface Water of Aburatsubo Inlet.</title>
        <authorList>
            <person name="Wong S.-K."/>
            <person name="Yoshizawa S."/>
            <person name="Nakajima Y."/>
            <person name="Ogura Y."/>
            <person name="Tetsuya H."/>
            <person name="Hamasaki K."/>
        </authorList>
    </citation>
    <scope>NUCLEOTIDE SEQUENCE [LARGE SCALE GENOMIC DNA]</scope>
    <source>
        <strain evidence="2 3">SK-16</strain>
    </source>
</reference>
<gene>
    <name evidence="2" type="ORF">A8C32_12965</name>
</gene>
<proteinExistence type="predicted"/>
<dbReference type="Gene3D" id="1.20.200.10">
    <property type="entry name" value="Fumarase/aspartase (Central domain)"/>
    <property type="match status" value="1"/>
</dbReference>
<comment type="caution">
    <text evidence="2">The sequence shown here is derived from an EMBL/GenBank/DDBJ whole genome shotgun (WGS) entry which is preliminary data.</text>
</comment>
<protein>
    <submittedName>
        <fullName evidence="2">Histidine ammonia-lyase</fullName>
    </submittedName>
</protein>
<dbReference type="InterPro" id="IPR008948">
    <property type="entry name" value="L-Aspartase-like"/>
</dbReference>
<dbReference type="GO" id="GO:0016841">
    <property type="term" value="F:ammonia-lyase activity"/>
    <property type="evidence" value="ECO:0007669"/>
    <property type="project" value="UniProtKB-ARBA"/>
</dbReference>
<accession>A0A1E5TE35</accession>
<dbReference type="PANTHER" id="PTHR10362">
    <property type="entry name" value="HISTIDINE AMMONIA-LYASE"/>
    <property type="match status" value="1"/>
</dbReference>